<dbReference type="InterPro" id="IPR013154">
    <property type="entry name" value="ADH-like_N"/>
</dbReference>
<evidence type="ECO:0000256" key="3">
    <source>
        <dbReference type="ARBA" id="ARBA00022516"/>
    </source>
</evidence>
<dbReference type="EC" id="1.3.1.104" evidence="11"/>
<dbReference type="CDD" id="cd08290">
    <property type="entry name" value="ETR"/>
    <property type="match status" value="1"/>
</dbReference>
<reference evidence="16 17" key="1">
    <citation type="submission" date="2024-03" db="EMBL/GenBank/DDBJ databases">
        <title>The genome assembly and annotation of the cricket Gryllus longicercus Weissman &amp; Gray.</title>
        <authorList>
            <person name="Szrajer S."/>
            <person name="Gray D."/>
            <person name="Ylla G."/>
        </authorList>
    </citation>
    <scope>NUCLEOTIDE SEQUENCE [LARGE SCALE GENOMIC DNA]</scope>
    <source>
        <strain evidence="16">DAG 2021-001</strain>
        <tissue evidence="16">Whole body minus gut</tissue>
    </source>
</reference>
<comment type="catalytic activity">
    <reaction evidence="14">
        <text>a 2,3-saturated acyl-[ACP] + NADP(+) = a (2E)-enoyl-[ACP] + NADPH + H(+)</text>
        <dbReference type="Rhea" id="RHEA:22564"/>
        <dbReference type="Rhea" id="RHEA-COMP:9925"/>
        <dbReference type="Rhea" id="RHEA-COMP:9926"/>
        <dbReference type="ChEBI" id="CHEBI:15378"/>
        <dbReference type="ChEBI" id="CHEBI:57783"/>
        <dbReference type="ChEBI" id="CHEBI:58349"/>
        <dbReference type="ChEBI" id="CHEBI:78784"/>
        <dbReference type="ChEBI" id="CHEBI:78785"/>
        <dbReference type="EC" id="1.3.1.104"/>
    </reaction>
</comment>
<sequence>MATTLVRCREIVRKVSVIALKYQFDNCMSQGFRAQSTVARSLVYPEYGEPSKVIQQLEQPLAAPKDNEVVLRMLAAPVNPADINTIQGAYPLKPPLPAVAGNEGVGEVVATGSAVKALCVGDRVVPKHTGWGTWRTHALCREDDLIKISKKLGIIEAATLTVNPCTAYRMLKDFVKLKPGDTVIQNAGNSACGQYVIQLCKVWGLRSINIVRNRAKIDELKCFLTDLGATHVITEEETKKLDLFKSGTEPKPKLALNAVGGKNAMEMLRHLDNGGYMVTYGGMSREPVMLPTSALIFKDIRCVGYWMSRWSKINVDSDERRRMFDELIGLMVAKQLKAPLHTVIPFTQFQEALSNTINPKGFAGTKYILDFQCQ</sequence>
<keyword evidence="3" id="KW-0444">Lipid biosynthesis</keyword>
<feature type="domain" description="Enoyl reductase (ER)" evidence="15">
    <location>
        <begin position="48"/>
        <end position="369"/>
    </location>
</feature>
<evidence type="ECO:0000256" key="2">
    <source>
        <dbReference type="ARBA" id="ARBA00010371"/>
    </source>
</evidence>
<dbReference type="PANTHER" id="PTHR43981:SF2">
    <property type="entry name" value="ENOYL-[ACYL-CARRIER-PROTEIN] REDUCTASE, MITOCHONDRIAL"/>
    <property type="match status" value="1"/>
</dbReference>
<comment type="subcellular location">
    <subcellularLocation>
        <location evidence="1">Mitochondrion</location>
    </subcellularLocation>
</comment>
<evidence type="ECO:0000256" key="7">
    <source>
        <dbReference type="ARBA" id="ARBA00023002"/>
    </source>
</evidence>
<keyword evidence="17" id="KW-1185">Reference proteome</keyword>
<evidence type="ECO:0000256" key="5">
    <source>
        <dbReference type="ARBA" id="ARBA00022857"/>
    </source>
</evidence>
<evidence type="ECO:0000313" key="17">
    <source>
        <dbReference type="Proteomes" id="UP001378592"/>
    </source>
</evidence>
<dbReference type="AlphaFoldDB" id="A0AAN9VPP1"/>
<evidence type="ECO:0000256" key="8">
    <source>
        <dbReference type="ARBA" id="ARBA00023098"/>
    </source>
</evidence>
<comment type="similarity">
    <text evidence="2">Belongs to the zinc-containing alcohol dehydrogenase family. Quinone oxidoreductase subfamily.</text>
</comment>
<keyword evidence="6" id="KW-0809">Transit peptide</keyword>
<dbReference type="Pfam" id="PF00107">
    <property type="entry name" value="ADH_zinc_N"/>
    <property type="match status" value="1"/>
</dbReference>
<dbReference type="SUPFAM" id="SSF51735">
    <property type="entry name" value="NAD(P)-binding Rossmann-fold domains"/>
    <property type="match status" value="1"/>
</dbReference>
<dbReference type="SUPFAM" id="SSF50129">
    <property type="entry name" value="GroES-like"/>
    <property type="match status" value="1"/>
</dbReference>
<evidence type="ECO:0000259" key="15">
    <source>
        <dbReference type="SMART" id="SM00829"/>
    </source>
</evidence>
<evidence type="ECO:0000256" key="1">
    <source>
        <dbReference type="ARBA" id="ARBA00004173"/>
    </source>
</evidence>
<dbReference type="InterPro" id="IPR051034">
    <property type="entry name" value="Mito_Enoyl-ACP_Reductase"/>
</dbReference>
<dbReference type="InterPro" id="IPR011032">
    <property type="entry name" value="GroES-like_sf"/>
</dbReference>
<dbReference type="GO" id="GO:0006633">
    <property type="term" value="P:fatty acid biosynthetic process"/>
    <property type="evidence" value="ECO:0007669"/>
    <property type="project" value="UniProtKB-KW"/>
</dbReference>
<comment type="caution">
    <text evidence="16">The sequence shown here is derived from an EMBL/GenBank/DDBJ whole genome shotgun (WGS) entry which is preliminary data.</text>
</comment>
<evidence type="ECO:0000256" key="4">
    <source>
        <dbReference type="ARBA" id="ARBA00022832"/>
    </source>
</evidence>
<dbReference type="InterPro" id="IPR036291">
    <property type="entry name" value="NAD(P)-bd_dom_sf"/>
</dbReference>
<dbReference type="InterPro" id="IPR020843">
    <property type="entry name" value="ER"/>
</dbReference>
<dbReference type="FunFam" id="3.90.180.10:FF:000010">
    <property type="entry name" value="Enoyl-[acyl-carrier-protein] reductase, mitochondrial"/>
    <property type="match status" value="1"/>
</dbReference>
<evidence type="ECO:0000256" key="11">
    <source>
        <dbReference type="ARBA" id="ARBA00038963"/>
    </source>
</evidence>
<dbReference type="SMART" id="SM00829">
    <property type="entry name" value="PKS_ER"/>
    <property type="match status" value="1"/>
</dbReference>
<protein>
    <recommendedName>
        <fullName evidence="12">Enoyl-[acyl-carrier-protein] reductase, mitochondrial</fullName>
        <ecNumber evidence="11">1.3.1.104</ecNumber>
    </recommendedName>
    <alternativeName>
        <fullName evidence="13">2-enoyl thioester reductase</fullName>
    </alternativeName>
</protein>
<evidence type="ECO:0000256" key="13">
    <source>
        <dbReference type="ARBA" id="ARBA00042123"/>
    </source>
</evidence>
<dbReference type="Proteomes" id="UP001378592">
    <property type="component" value="Unassembled WGS sequence"/>
</dbReference>
<keyword evidence="7" id="KW-0560">Oxidoreductase</keyword>
<keyword evidence="8" id="KW-0443">Lipid metabolism</keyword>
<dbReference type="GO" id="GO:0141148">
    <property type="term" value="F:enoyl-[acyl-carrier-protein] reductase (NADPH) activity"/>
    <property type="evidence" value="ECO:0007669"/>
    <property type="project" value="UniProtKB-EC"/>
</dbReference>
<evidence type="ECO:0000256" key="10">
    <source>
        <dbReference type="ARBA" id="ARBA00023160"/>
    </source>
</evidence>
<keyword evidence="9" id="KW-0496">Mitochondrion</keyword>
<dbReference type="PANTHER" id="PTHR43981">
    <property type="entry name" value="ENOYL-[ACYL-CARRIER-PROTEIN] REDUCTASE, MITOCHONDRIAL"/>
    <property type="match status" value="1"/>
</dbReference>
<keyword evidence="4" id="KW-0276">Fatty acid metabolism</keyword>
<accession>A0AAN9VPP1</accession>
<keyword evidence="5" id="KW-0521">NADP</keyword>
<evidence type="ECO:0000313" key="16">
    <source>
        <dbReference type="EMBL" id="KAK7865850.1"/>
    </source>
</evidence>
<organism evidence="16 17">
    <name type="scientific">Gryllus longicercus</name>
    <dbReference type="NCBI Taxonomy" id="2509291"/>
    <lineage>
        <taxon>Eukaryota</taxon>
        <taxon>Metazoa</taxon>
        <taxon>Ecdysozoa</taxon>
        <taxon>Arthropoda</taxon>
        <taxon>Hexapoda</taxon>
        <taxon>Insecta</taxon>
        <taxon>Pterygota</taxon>
        <taxon>Neoptera</taxon>
        <taxon>Polyneoptera</taxon>
        <taxon>Orthoptera</taxon>
        <taxon>Ensifera</taxon>
        <taxon>Gryllidea</taxon>
        <taxon>Grylloidea</taxon>
        <taxon>Gryllidae</taxon>
        <taxon>Gryllinae</taxon>
        <taxon>Gryllus</taxon>
    </lineage>
</organism>
<dbReference type="EMBL" id="JAZDUA010000164">
    <property type="protein sequence ID" value="KAK7865850.1"/>
    <property type="molecule type" value="Genomic_DNA"/>
</dbReference>
<dbReference type="FunFam" id="3.40.50.720:FF:000112">
    <property type="entry name" value="Enoyl-[acyl-carrier-protein] reductase 1, mitochondrial"/>
    <property type="match status" value="1"/>
</dbReference>
<dbReference type="GO" id="GO:0005739">
    <property type="term" value="C:mitochondrion"/>
    <property type="evidence" value="ECO:0007669"/>
    <property type="project" value="UniProtKB-SubCell"/>
</dbReference>
<keyword evidence="10" id="KW-0275">Fatty acid biosynthesis</keyword>
<dbReference type="InterPro" id="IPR013149">
    <property type="entry name" value="ADH-like_C"/>
</dbReference>
<dbReference type="Pfam" id="PF08240">
    <property type="entry name" value="ADH_N"/>
    <property type="match status" value="1"/>
</dbReference>
<dbReference type="Gene3D" id="3.90.180.10">
    <property type="entry name" value="Medium-chain alcohol dehydrogenases, catalytic domain"/>
    <property type="match status" value="1"/>
</dbReference>
<evidence type="ECO:0000256" key="6">
    <source>
        <dbReference type="ARBA" id="ARBA00022946"/>
    </source>
</evidence>
<proteinExistence type="inferred from homology"/>
<name>A0AAN9VPP1_9ORTH</name>
<evidence type="ECO:0000256" key="14">
    <source>
        <dbReference type="ARBA" id="ARBA00048843"/>
    </source>
</evidence>
<evidence type="ECO:0000256" key="9">
    <source>
        <dbReference type="ARBA" id="ARBA00023128"/>
    </source>
</evidence>
<dbReference type="Gene3D" id="3.40.50.720">
    <property type="entry name" value="NAD(P)-binding Rossmann-like Domain"/>
    <property type="match status" value="1"/>
</dbReference>
<gene>
    <name evidence="16" type="ORF">R5R35_003968</name>
</gene>
<evidence type="ECO:0000256" key="12">
    <source>
        <dbReference type="ARBA" id="ARBA00041058"/>
    </source>
</evidence>